<gene>
    <name evidence="2" type="ORF">EUX98_g9072</name>
</gene>
<feature type="compositionally biased region" description="Acidic residues" evidence="1">
    <location>
        <begin position="301"/>
        <end position="320"/>
    </location>
</feature>
<evidence type="ECO:0000313" key="2">
    <source>
        <dbReference type="EMBL" id="THH17735.1"/>
    </source>
</evidence>
<dbReference type="EMBL" id="SGPM01000632">
    <property type="protein sequence ID" value="THH17735.1"/>
    <property type="molecule type" value="Genomic_DNA"/>
</dbReference>
<feature type="compositionally biased region" description="Basic residues" evidence="1">
    <location>
        <begin position="325"/>
        <end position="337"/>
    </location>
</feature>
<accession>A0A4S4LYZ3</accession>
<feature type="region of interest" description="Disordered" evidence="1">
    <location>
        <begin position="216"/>
        <end position="379"/>
    </location>
</feature>
<reference evidence="2 3" key="1">
    <citation type="submission" date="2019-02" db="EMBL/GenBank/DDBJ databases">
        <title>Genome sequencing of the rare red list fungi Antrodiella citrinella (Flaviporus citrinellus).</title>
        <authorList>
            <person name="Buettner E."/>
            <person name="Kellner H."/>
        </authorList>
    </citation>
    <scope>NUCLEOTIDE SEQUENCE [LARGE SCALE GENOMIC DNA]</scope>
    <source>
        <strain evidence="2 3">DSM 108506</strain>
    </source>
</reference>
<dbReference type="Proteomes" id="UP000308730">
    <property type="component" value="Unassembled WGS sequence"/>
</dbReference>
<organism evidence="2 3">
    <name type="scientific">Antrodiella citrinella</name>
    <dbReference type="NCBI Taxonomy" id="2447956"/>
    <lineage>
        <taxon>Eukaryota</taxon>
        <taxon>Fungi</taxon>
        <taxon>Dikarya</taxon>
        <taxon>Basidiomycota</taxon>
        <taxon>Agaricomycotina</taxon>
        <taxon>Agaricomycetes</taxon>
        <taxon>Polyporales</taxon>
        <taxon>Steccherinaceae</taxon>
        <taxon>Antrodiella</taxon>
    </lineage>
</organism>
<proteinExistence type="predicted"/>
<feature type="compositionally biased region" description="Basic and acidic residues" evidence="1">
    <location>
        <begin position="270"/>
        <end position="282"/>
    </location>
</feature>
<evidence type="ECO:0000256" key="1">
    <source>
        <dbReference type="SAM" id="MobiDB-lite"/>
    </source>
</evidence>
<feature type="compositionally biased region" description="Basic residues" evidence="1">
    <location>
        <begin position="345"/>
        <end position="358"/>
    </location>
</feature>
<keyword evidence="3" id="KW-1185">Reference proteome</keyword>
<feature type="region of interest" description="Disordered" evidence="1">
    <location>
        <begin position="1"/>
        <end position="134"/>
    </location>
</feature>
<comment type="caution">
    <text evidence="2">The sequence shown here is derived from an EMBL/GenBank/DDBJ whole genome shotgun (WGS) entry which is preliminary data.</text>
</comment>
<feature type="region of interest" description="Disordered" evidence="1">
    <location>
        <begin position="626"/>
        <end position="652"/>
    </location>
</feature>
<name>A0A4S4LYZ3_9APHY</name>
<dbReference type="AlphaFoldDB" id="A0A4S4LYZ3"/>
<evidence type="ECO:0000313" key="3">
    <source>
        <dbReference type="Proteomes" id="UP000308730"/>
    </source>
</evidence>
<protein>
    <submittedName>
        <fullName evidence="2">Uncharacterized protein</fullName>
    </submittedName>
</protein>
<sequence>MSAPTTSDEPLERAARNRKPTAKAAASAEEGLKKRRKPAAQPDHSKTRENSDLVSAVKKGTKKKKTEKLPIIEDDILQEGSAANSGAKKQQVDKPPVVEDAVLQEGPSANPAGGRTRATDRAQPEEAENDGLARDDEVFMGVGSSADGPLAEVNTKALRIMEAIVASTKVSPLPHVCIPLNVQSIETGIRWVPYPYGQSIETGIQCHPCVDTTGQAASNANVDGEENKNEDPPGSGASVPAEESPSGTAVHIPHVATPPVSVPLTDSDEEGSHGSDDFAVADKRRRTHYSEGGQEMVDPVSSDEDDDLAHDVDAESEYEEDSKKKSSKMSRTARGKQKATEVVPRKHKKDRAKKKKSTKPGTDEENITAAEDEPKPSPSFVTGETHFLDEMRDLVSNNIHILDYDPPSARPGPLPMDGQKKIIELGDLIAKALAIYSREYRKPMEKLAKYLGFGTSGLSSGSRKNDFNDYQKAYAADPDKAMRPGEDQTDVNRRCAAEWRDQLDALGMEGGGSFDEYFANVKAGIEERLGKDDKTYWKPEKVDGRNKGFAKEFSKMYFGNSADVAEIMSVNNHIMPNVSLYLSMMISRMKLKASGWIPDEPLPPYSDYFPVPDAGVVDPFSIARQPVAGPSKQPGAKGGRVAKGVTGRKGFQKRDDSSTIYVERARELLSKMVADPPVLNFPGRDFLEWGTKRSIRVTNVPLKSLNTWVPGPEYDYRTHPVGPMGPGLGWQFEYFTEEEQAYEIDSDAYGQIPLVVDEVGNVLYRVWDSQRHKKQLKQLEDKRTHVQVNHCQSYNVHVHVLSVARQALGQMMSTQWQDHHR</sequence>